<dbReference type="Pfam" id="PF13180">
    <property type="entry name" value="PDZ_2"/>
    <property type="match status" value="1"/>
</dbReference>
<feature type="domain" description="Lon proteolytic" evidence="2">
    <location>
        <begin position="233"/>
        <end position="330"/>
    </location>
</feature>
<dbReference type="PROSITE" id="PS51786">
    <property type="entry name" value="LON_PROTEOLYTIC"/>
    <property type="match status" value="1"/>
</dbReference>
<reference evidence="3" key="1">
    <citation type="submission" date="2020-09" db="EMBL/GenBank/DDBJ databases">
        <title>Hoyosella lacisalsi sp. nov., a halotolerant actinobacterium isolated from soil of Lake Gudzhirganskoe.</title>
        <authorList>
            <person name="Yang Q."/>
            <person name="Guo P.Y."/>
            <person name="Liu S.W."/>
            <person name="Li F.N."/>
            <person name="Sun C.H."/>
        </authorList>
    </citation>
    <scope>NUCLEOTIDE SEQUENCE</scope>
    <source>
        <strain evidence="3">G463</strain>
    </source>
</reference>
<keyword evidence="4" id="KW-1185">Reference proteome</keyword>
<dbReference type="GO" id="GO:0004176">
    <property type="term" value="F:ATP-dependent peptidase activity"/>
    <property type="evidence" value="ECO:0007669"/>
    <property type="project" value="UniProtKB-UniRule"/>
</dbReference>
<keyword evidence="1" id="KW-0720">Serine protease</keyword>
<dbReference type="GO" id="GO:0005524">
    <property type="term" value="F:ATP binding"/>
    <property type="evidence" value="ECO:0007669"/>
    <property type="project" value="InterPro"/>
</dbReference>
<dbReference type="SUPFAM" id="SSF50156">
    <property type="entry name" value="PDZ domain-like"/>
    <property type="match status" value="1"/>
</dbReference>
<accession>A0A927JD71</accession>
<comment type="catalytic activity">
    <reaction evidence="1">
        <text>Hydrolysis of proteins in presence of ATP.</text>
        <dbReference type="EC" id="3.4.21.53"/>
    </reaction>
</comment>
<evidence type="ECO:0000259" key="2">
    <source>
        <dbReference type="PROSITE" id="PS51786"/>
    </source>
</evidence>
<dbReference type="EMBL" id="JACYWE010000004">
    <property type="protein sequence ID" value="MBD8506670.1"/>
    <property type="molecule type" value="Genomic_DNA"/>
</dbReference>
<sequence length="339" mass="35287">MNRRIVTLIVALVPIVVFGLIGANATVPYAAMGPGPTINALGDLDDQPIIALEGVESDETTGNLNLTTVAVRTGLTLFDAIGFWLSGRDGIVPIDEVIPPGRSNDEMREINRLEFERSESTAEVAALRYLDYPFVVTVAGFIEDSPSASLLKEGDILTSVNDEPVVSAVDVPDQLEGFAPGEPVTVGFTRDGVAGEATIPLGSHPEEDKGILGISVADEPLVDFDVTFNVDGVGGPSAGLILSLALIDKLSPGELNGGRFIAGTGTIDSAGNVGPIGGIRYKLIAAQEAGASEFLVPADNCVEARAHAVDGLELVRVEKLADAVGFLEDLEAGRDVPTC</sequence>
<dbReference type="GO" id="GO:0030163">
    <property type="term" value="P:protein catabolic process"/>
    <property type="evidence" value="ECO:0007669"/>
    <property type="project" value="InterPro"/>
</dbReference>
<name>A0A927JD71_9ACTN</name>
<dbReference type="InterPro" id="IPR027065">
    <property type="entry name" value="Lon_Prtase"/>
</dbReference>
<comment type="similarity">
    <text evidence="1">Belongs to the peptidase S16 family.</text>
</comment>
<gene>
    <name evidence="3" type="ORF">HT102_09235</name>
</gene>
<dbReference type="Gene3D" id="2.30.42.10">
    <property type="match status" value="1"/>
</dbReference>
<dbReference type="InterPro" id="IPR020568">
    <property type="entry name" value="Ribosomal_Su5_D2-typ_SF"/>
</dbReference>
<organism evidence="3 4">
    <name type="scientific">Lolliginicoccus lacisalsi</name>
    <dbReference type="NCBI Taxonomy" id="2742202"/>
    <lineage>
        <taxon>Bacteria</taxon>
        <taxon>Bacillati</taxon>
        <taxon>Actinomycetota</taxon>
        <taxon>Actinomycetes</taxon>
        <taxon>Mycobacteriales</taxon>
        <taxon>Hoyosellaceae</taxon>
        <taxon>Lolliginicoccus</taxon>
    </lineage>
</organism>
<evidence type="ECO:0000256" key="1">
    <source>
        <dbReference type="PROSITE-ProRule" id="PRU01122"/>
    </source>
</evidence>
<dbReference type="InterPro" id="IPR036034">
    <property type="entry name" value="PDZ_sf"/>
</dbReference>
<proteinExistence type="inferred from homology"/>
<dbReference type="Proteomes" id="UP000642993">
    <property type="component" value="Unassembled WGS sequence"/>
</dbReference>
<dbReference type="SUPFAM" id="SSF54211">
    <property type="entry name" value="Ribosomal protein S5 domain 2-like"/>
    <property type="match status" value="1"/>
</dbReference>
<dbReference type="AlphaFoldDB" id="A0A927JD71"/>
<dbReference type="Pfam" id="PF05362">
    <property type="entry name" value="Lon_C"/>
    <property type="match status" value="1"/>
</dbReference>
<dbReference type="RefSeq" id="WP_192039110.1">
    <property type="nucleotide sequence ID" value="NZ_JACYWE010000004.1"/>
</dbReference>
<dbReference type="InterPro" id="IPR008269">
    <property type="entry name" value="Lon_proteolytic"/>
</dbReference>
<dbReference type="PANTHER" id="PTHR10046">
    <property type="entry name" value="ATP DEPENDENT LON PROTEASE FAMILY MEMBER"/>
    <property type="match status" value="1"/>
</dbReference>
<dbReference type="InterPro" id="IPR001478">
    <property type="entry name" value="PDZ"/>
</dbReference>
<dbReference type="Gene3D" id="3.30.230.10">
    <property type="match status" value="1"/>
</dbReference>
<dbReference type="GO" id="GO:0004252">
    <property type="term" value="F:serine-type endopeptidase activity"/>
    <property type="evidence" value="ECO:0007669"/>
    <property type="project" value="UniProtKB-UniRule"/>
</dbReference>
<evidence type="ECO:0000313" key="3">
    <source>
        <dbReference type="EMBL" id="MBD8506670.1"/>
    </source>
</evidence>
<dbReference type="InterPro" id="IPR014721">
    <property type="entry name" value="Ribsml_uS5_D2-typ_fold_subgr"/>
</dbReference>
<keyword evidence="1" id="KW-0378">Hydrolase</keyword>
<evidence type="ECO:0000313" key="4">
    <source>
        <dbReference type="Proteomes" id="UP000642993"/>
    </source>
</evidence>
<feature type="active site" evidence="1">
    <location>
        <position position="282"/>
    </location>
</feature>
<keyword evidence="1" id="KW-0645">Protease</keyword>
<dbReference type="GO" id="GO:0006508">
    <property type="term" value="P:proteolysis"/>
    <property type="evidence" value="ECO:0007669"/>
    <property type="project" value="UniProtKB-KW"/>
</dbReference>
<dbReference type="EC" id="3.4.21.53" evidence="1"/>
<protein>
    <recommendedName>
        <fullName evidence="1">endopeptidase La</fullName>
        <ecNumber evidence="1">3.4.21.53</ecNumber>
    </recommendedName>
</protein>
<comment type="caution">
    <text evidence="3">The sequence shown here is derived from an EMBL/GenBank/DDBJ whole genome shotgun (WGS) entry which is preliminary data.</text>
</comment>
<feature type="active site" evidence="1">
    <location>
        <position position="237"/>
    </location>
</feature>